<dbReference type="AlphaFoldDB" id="A0A835DAE7"/>
<sequence>MFFCLGVGCRERNLSDELRSTPNQLHLILFAGPGIFIFPIVFSGEIILSGELLHLQPLTHLRSVDVLTS</sequence>
<accession>A0A835DAE7</accession>
<evidence type="ECO:0000256" key="1">
    <source>
        <dbReference type="SAM" id="Phobius"/>
    </source>
</evidence>
<name>A0A835DAE7_TETSI</name>
<gene>
    <name evidence="2" type="ORF">HHK36_018538</name>
</gene>
<organism evidence="2 3">
    <name type="scientific">Tetracentron sinense</name>
    <name type="common">Spur-leaf</name>
    <dbReference type="NCBI Taxonomy" id="13715"/>
    <lineage>
        <taxon>Eukaryota</taxon>
        <taxon>Viridiplantae</taxon>
        <taxon>Streptophyta</taxon>
        <taxon>Embryophyta</taxon>
        <taxon>Tracheophyta</taxon>
        <taxon>Spermatophyta</taxon>
        <taxon>Magnoliopsida</taxon>
        <taxon>Trochodendrales</taxon>
        <taxon>Trochodendraceae</taxon>
        <taxon>Tetracentron</taxon>
    </lineage>
</organism>
<keyword evidence="1" id="KW-1133">Transmembrane helix</keyword>
<dbReference type="EMBL" id="JABCRI010000012">
    <property type="protein sequence ID" value="KAF8396903.1"/>
    <property type="molecule type" value="Genomic_DNA"/>
</dbReference>
<keyword evidence="1" id="KW-0472">Membrane</keyword>
<protein>
    <submittedName>
        <fullName evidence="2">Uncharacterized protein</fullName>
    </submittedName>
</protein>
<reference evidence="2 3" key="1">
    <citation type="submission" date="2020-04" db="EMBL/GenBank/DDBJ databases">
        <title>Plant Genome Project.</title>
        <authorList>
            <person name="Zhang R.-G."/>
        </authorList>
    </citation>
    <scope>NUCLEOTIDE SEQUENCE [LARGE SCALE GENOMIC DNA]</scope>
    <source>
        <strain evidence="2">YNK0</strain>
        <tissue evidence="2">Leaf</tissue>
    </source>
</reference>
<evidence type="ECO:0000313" key="2">
    <source>
        <dbReference type="EMBL" id="KAF8396903.1"/>
    </source>
</evidence>
<keyword evidence="3" id="KW-1185">Reference proteome</keyword>
<comment type="caution">
    <text evidence="2">The sequence shown here is derived from an EMBL/GenBank/DDBJ whole genome shotgun (WGS) entry which is preliminary data.</text>
</comment>
<feature type="transmembrane region" description="Helical" evidence="1">
    <location>
        <begin position="25"/>
        <end position="48"/>
    </location>
</feature>
<evidence type="ECO:0000313" key="3">
    <source>
        <dbReference type="Proteomes" id="UP000655225"/>
    </source>
</evidence>
<keyword evidence="1" id="KW-0812">Transmembrane</keyword>
<proteinExistence type="predicted"/>
<dbReference type="Proteomes" id="UP000655225">
    <property type="component" value="Unassembled WGS sequence"/>
</dbReference>